<dbReference type="InterPro" id="IPR001509">
    <property type="entry name" value="Epimerase_deHydtase"/>
</dbReference>
<proteinExistence type="predicted"/>
<dbReference type="SUPFAM" id="SSF51735">
    <property type="entry name" value="NAD(P)-binding Rossmann-fold domains"/>
    <property type="match status" value="1"/>
</dbReference>
<dbReference type="EMBL" id="CP001111">
    <property type="protein sequence ID" value="ACF52796.1"/>
    <property type="molecule type" value="Genomic_DNA"/>
</dbReference>
<dbReference type="Gene3D" id="3.40.50.720">
    <property type="entry name" value="NAD(P)-binding Rossmann-like Domain"/>
    <property type="match status" value="1"/>
</dbReference>
<dbReference type="eggNOG" id="COG0451">
    <property type="taxonomic scope" value="Bacteria"/>
</dbReference>
<dbReference type="KEGG" id="smt:Smal_3097"/>
<dbReference type="PANTHER" id="PTHR43245">
    <property type="entry name" value="BIFUNCTIONAL POLYMYXIN RESISTANCE PROTEIN ARNA"/>
    <property type="match status" value="1"/>
</dbReference>
<gene>
    <name evidence="2" type="ordered locus">Smal_3097</name>
</gene>
<dbReference type="STRING" id="391008.Smal_3097"/>
<evidence type="ECO:0000313" key="2">
    <source>
        <dbReference type="EMBL" id="ACF52796.1"/>
    </source>
</evidence>
<evidence type="ECO:0000259" key="1">
    <source>
        <dbReference type="Pfam" id="PF01370"/>
    </source>
</evidence>
<name>B4ST05_STRM5</name>
<sequence length="316" mass="33392" precursor="true">MFAAVAVIVAALPTTPHGCPMTVLVSGATSQIGRFLLPRLLQAHGQVQAVSRQPQPAQDGVQWLCGDLAAALDSVPSPSWQAIASFGPLEGLAHWLSRQASAPARRVIATSSMSVLSKQGSAQADEQGVVAMLQRGERGLIEQAERLGMEWTILRPTLIYGAGIDRSITPIVQRALRLRVFPIPLADGLRQPVHADDIARAVLAAITTGAASARVLEIGGGERLPYHAMFRRVHASLVQPTLALPLPAGALRGLAAVLPRARGPVSRLQQDLIADNGPLQALLGVHPRPFQPDAGTWQPMSATQALQRIAAHPGNS</sequence>
<dbReference type="InterPro" id="IPR036291">
    <property type="entry name" value="NAD(P)-bd_dom_sf"/>
</dbReference>
<evidence type="ECO:0000313" key="3">
    <source>
        <dbReference type="Proteomes" id="UP000001867"/>
    </source>
</evidence>
<dbReference type="AlphaFoldDB" id="B4ST05"/>
<dbReference type="Proteomes" id="UP000001867">
    <property type="component" value="Chromosome"/>
</dbReference>
<dbReference type="PANTHER" id="PTHR43245:SF51">
    <property type="entry name" value="SHORT CHAIN DEHYDROGENASE_REDUCTASE FAMILY 42E, MEMBER 2"/>
    <property type="match status" value="1"/>
</dbReference>
<dbReference type="HOGENOM" id="CLU_007383_6_5_6"/>
<accession>B4ST05</accession>
<feature type="domain" description="NAD-dependent epimerase/dehydratase" evidence="1">
    <location>
        <begin position="137"/>
        <end position="219"/>
    </location>
</feature>
<dbReference type="Pfam" id="PF01370">
    <property type="entry name" value="Epimerase"/>
    <property type="match status" value="1"/>
</dbReference>
<protein>
    <submittedName>
        <fullName evidence="2">NAD-dependent epimerase/dehydratase</fullName>
    </submittedName>
</protein>
<reference evidence="2 3" key="1">
    <citation type="submission" date="2008-06" db="EMBL/GenBank/DDBJ databases">
        <title>Complete sequence of Stenotrophomonas maltophilia R551-3.</title>
        <authorList>
            <consortium name="US DOE Joint Genome Institute"/>
            <person name="Lucas S."/>
            <person name="Copeland A."/>
            <person name="Lapidus A."/>
            <person name="Glavina del Rio T."/>
            <person name="Dalin E."/>
            <person name="Tice H."/>
            <person name="Pitluck S."/>
            <person name="Chain P."/>
            <person name="Malfatti S."/>
            <person name="Shin M."/>
            <person name="Vergez L."/>
            <person name="Lang D."/>
            <person name="Schmutz J."/>
            <person name="Larimer F."/>
            <person name="Land M."/>
            <person name="Hauser L."/>
            <person name="Kyrpides N."/>
            <person name="Mikhailova N."/>
            <person name="Taghavi S."/>
            <person name="Monchy S."/>
            <person name="Newman L."/>
            <person name="Vangronsveld J."/>
            <person name="van der Lelie D."/>
            <person name="Richardson P."/>
        </authorList>
    </citation>
    <scope>NUCLEOTIDE SEQUENCE [LARGE SCALE GENOMIC DNA]</scope>
    <source>
        <strain evidence="2 3">R551-3</strain>
    </source>
</reference>
<organism evidence="2 3">
    <name type="scientific">Stenotrophomonas maltophilia (strain R551-3)</name>
    <dbReference type="NCBI Taxonomy" id="391008"/>
    <lineage>
        <taxon>Bacteria</taxon>
        <taxon>Pseudomonadati</taxon>
        <taxon>Pseudomonadota</taxon>
        <taxon>Gammaproteobacteria</taxon>
        <taxon>Lysobacterales</taxon>
        <taxon>Lysobacteraceae</taxon>
        <taxon>Stenotrophomonas</taxon>
        <taxon>Stenotrophomonas maltophilia group</taxon>
    </lineage>
</organism>
<dbReference type="InterPro" id="IPR050177">
    <property type="entry name" value="Lipid_A_modif_metabolic_enz"/>
</dbReference>